<dbReference type="PANTHER" id="PTHR32196">
    <property type="entry name" value="ABC TRANSPORTER PERMEASE PROTEIN YPHD-RELATED-RELATED"/>
    <property type="match status" value="1"/>
</dbReference>
<accession>A0A7T1AK62</accession>
<dbReference type="Pfam" id="PF02653">
    <property type="entry name" value="BPD_transp_2"/>
    <property type="match status" value="1"/>
</dbReference>
<dbReference type="KEGG" id="alam:RT761_00610"/>
<keyword evidence="4 6" id="KW-1133">Transmembrane helix</keyword>
<dbReference type="InterPro" id="IPR001851">
    <property type="entry name" value="ABC_transp_permease"/>
</dbReference>
<keyword evidence="3 6" id="KW-0812">Transmembrane</keyword>
<evidence type="ECO:0000256" key="4">
    <source>
        <dbReference type="ARBA" id="ARBA00022989"/>
    </source>
</evidence>
<evidence type="ECO:0000256" key="6">
    <source>
        <dbReference type="SAM" id="Phobius"/>
    </source>
</evidence>
<dbReference type="CDD" id="cd06579">
    <property type="entry name" value="TM_PBP1_transp_AraH_like"/>
    <property type="match status" value="1"/>
</dbReference>
<dbReference type="GO" id="GO:0022857">
    <property type="term" value="F:transmembrane transporter activity"/>
    <property type="evidence" value="ECO:0007669"/>
    <property type="project" value="InterPro"/>
</dbReference>
<dbReference type="PANTHER" id="PTHR32196:SF72">
    <property type="entry name" value="RIBOSE IMPORT PERMEASE PROTEIN RBSC"/>
    <property type="match status" value="1"/>
</dbReference>
<proteinExistence type="predicted"/>
<feature type="transmembrane region" description="Helical" evidence="6">
    <location>
        <begin position="94"/>
        <end position="115"/>
    </location>
</feature>
<feature type="transmembrane region" description="Helical" evidence="6">
    <location>
        <begin position="159"/>
        <end position="183"/>
    </location>
</feature>
<feature type="transmembrane region" description="Helical" evidence="6">
    <location>
        <begin position="122"/>
        <end position="139"/>
    </location>
</feature>
<feature type="transmembrane region" description="Helical" evidence="6">
    <location>
        <begin position="12"/>
        <end position="33"/>
    </location>
</feature>
<dbReference type="Proteomes" id="UP000594463">
    <property type="component" value="Chromosome"/>
</dbReference>
<keyword evidence="2" id="KW-1003">Cell membrane</keyword>
<feature type="transmembrane region" description="Helical" evidence="6">
    <location>
        <begin position="45"/>
        <end position="64"/>
    </location>
</feature>
<dbReference type="GO" id="GO:0005886">
    <property type="term" value="C:plasma membrane"/>
    <property type="evidence" value="ECO:0007669"/>
    <property type="project" value="UniProtKB-SubCell"/>
</dbReference>
<evidence type="ECO:0000256" key="5">
    <source>
        <dbReference type="ARBA" id="ARBA00023136"/>
    </source>
</evidence>
<feature type="transmembrane region" description="Helical" evidence="6">
    <location>
        <begin position="294"/>
        <end position="310"/>
    </location>
</feature>
<name>A0A7T1AK62_ATRLM</name>
<evidence type="ECO:0000313" key="7">
    <source>
        <dbReference type="EMBL" id="QPM67407.1"/>
    </source>
</evidence>
<dbReference type="EMBL" id="CP065383">
    <property type="protein sequence ID" value="QPM67407.1"/>
    <property type="molecule type" value="Genomic_DNA"/>
</dbReference>
<sequence>MATSTLSRWFHGNVGMVTSVIAAIAIIAIFQIINPFFLSPQGRVTLVYAMSYFLIVACGLTFVIMIGSFDFSVVSMLKLGAIICALYIDDLGLMVIPLALLACTAMGFINGLLFAKFKVPSFLATLGMSMVIEGIALYLSRGFLHIISNRAFRSIAVTFIAGLPSIFYWALAIWGVCIFIALATPFGRQIYAIGGNPTAASLCGINVVKKRIYVFMLSGFLSGLAGILYMAQFGGGSIEMGADMSIPLFASVIAGGTSLAGGTGGPQRTILGVILITWTQAGMSMNAIGHDIQLVVFALIAIGMSILTANRKTMSIVK</sequence>
<dbReference type="AlphaFoldDB" id="A0A7T1AK62"/>
<gene>
    <name evidence="7" type="primary">yjfF_1</name>
    <name evidence="7" type="ORF">RT761_00610</name>
</gene>
<comment type="subcellular location">
    <subcellularLocation>
        <location evidence="1">Cell membrane</location>
        <topology evidence="1">Multi-pass membrane protein</topology>
    </subcellularLocation>
</comment>
<protein>
    <submittedName>
        <fullName evidence="7">Inner membrane ABC transporter permease protein YjfF</fullName>
    </submittedName>
</protein>
<evidence type="ECO:0000313" key="8">
    <source>
        <dbReference type="Proteomes" id="UP000594463"/>
    </source>
</evidence>
<keyword evidence="5 6" id="KW-0472">Membrane</keyword>
<organism evidence="7 8">
    <name type="scientific">Atribacter laminatus</name>
    <dbReference type="NCBI Taxonomy" id="2847778"/>
    <lineage>
        <taxon>Bacteria</taxon>
        <taxon>Pseudomonadati</taxon>
        <taxon>Atribacterota</taxon>
        <taxon>Atribacteria</taxon>
        <taxon>Atribacterales</taxon>
        <taxon>Atribacteraceae</taxon>
        <taxon>Atribacter</taxon>
    </lineage>
</organism>
<dbReference type="RefSeq" id="WP_218112612.1">
    <property type="nucleotide sequence ID" value="NZ_CP065383.1"/>
</dbReference>
<evidence type="ECO:0000256" key="3">
    <source>
        <dbReference type="ARBA" id="ARBA00022692"/>
    </source>
</evidence>
<feature type="transmembrane region" description="Helical" evidence="6">
    <location>
        <begin position="212"/>
        <end position="232"/>
    </location>
</feature>
<reference evidence="7 8" key="1">
    <citation type="journal article" date="2021" name="Nat. Commun.">
        <title>Isolation of a member of the candidate phylum Atribacteria reveals a unique cell membrane structure.</title>
        <authorList>
            <person name="Taiki K."/>
            <person name="Nobu M.K."/>
            <person name="Kusada H."/>
            <person name="Meng X.-Y."/>
            <person name="Hosoki N."/>
            <person name="Uematsu K."/>
            <person name="Yoshioka H."/>
            <person name="Kamagata Y."/>
            <person name="Tamaki H."/>
        </authorList>
    </citation>
    <scope>NUCLEOTIDE SEQUENCE [LARGE SCALE GENOMIC DNA]</scope>
    <source>
        <strain evidence="7 8">RT761</strain>
    </source>
</reference>
<evidence type="ECO:0000256" key="2">
    <source>
        <dbReference type="ARBA" id="ARBA00022475"/>
    </source>
</evidence>
<keyword evidence="8" id="KW-1185">Reference proteome</keyword>
<evidence type="ECO:0000256" key="1">
    <source>
        <dbReference type="ARBA" id="ARBA00004651"/>
    </source>
</evidence>